<gene>
    <name evidence="2" type="ORF">KSF_020600</name>
</gene>
<feature type="transmembrane region" description="Helical" evidence="1">
    <location>
        <begin position="143"/>
        <end position="164"/>
    </location>
</feature>
<feature type="transmembrane region" description="Helical" evidence="1">
    <location>
        <begin position="171"/>
        <end position="189"/>
    </location>
</feature>
<dbReference type="Proteomes" id="UP000597444">
    <property type="component" value="Unassembled WGS sequence"/>
</dbReference>
<feature type="transmembrane region" description="Helical" evidence="1">
    <location>
        <begin position="43"/>
        <end position="66"/>
    </location>
</feature>
<proteinExistence type="predicted"/>
<reference evidence="2" key="1">
    <citation type="submission" date="2020-10" db="EMBL/GenBank/DDBJ databases">
        <title>Taxonomic study of unclassified bacteria belonging to the class Ktedonobacteria.</title>
        <authorList>
            <person name="Yabe S."/>
            <person name="Wang C.M."/>
            <person name="Zheng Y."/>
            <person name="Sakai Y."/>
            <person name="Cavaletti L."/>
            <person name="Monciardini P."/>
            <person name="Donadio S."/>
        </authorList>
    </citation>
    <scope>NUCLEOTIDE SEQUENCE</scope>
    <source>
        <strain evidence="2">ID150040</strain>
    </source>
</reference>
<organism evidence="2 3">
    <name type="scientific">Reticulibacter mediterranei</name>
    <dbReference type="NCBI Taxonomy" id="2778369"/>
    <lineage>
        <taxon>Bacteria</taxon>
        <taxon>Bacillati</taxon>
        <taxon>Chloroflexota</taxon>
        <taxon>Ktedonobacteria</taxon>
        <taxon>Ktedonobacterales</taxon>
        <taxon>Reticulibacteraceae</taxon>
        <taxon>Reticulibacter</taxon>
    </lineage>
</organism>
<evidence type="ECO:0000256" key="1">
    <source>
        <dbReference type="SAM" id="Phobius"/>
    </source>
</evidence>
<feature type="transmembrane region" description="Helical" evidence="1">
    <location>
        <begin position="78"/>
        <end position="99"/>
    </location>
</feature>
<feature type="transmembrane region" description="Helical" evidence="1">
    <location>
        <begin position="226"/>
        <end position="252"/>
    </location>
</feature>
<name>A0A8J3N280_9CHLR</name>
<accession>A0A8J3N280</accession>
<feature type="transmembrane region" description="Helical" evidence="1">
    <location>
        <begin position="357"/>
        <end position="374"/>
    </location>
</feature>
<dbReference type="RefSeq" id="WP_220202875.1">
    <property type="nucleotide sequence ID" value="NZ_BNJK01000001.1"/>
</dbReference>
<dbReference type="AlphaFoldDB" id="A0A8J3N280"/>
<keyword evidence="1" id="KW-1133">Transmembrane helix</keyword>
<keyword evidence="1" id="KW-0472">Membrane</keyword>
<dbReference type="EMBL" id="BNJK01000001">
    <property type="protein sequence ID" value="GHO92012.1"/>
    <property type="molecule type" value="Genomic_DNA"/>
</dbReference>
<keyword evidence="1" id="KW-0812">Transmembrane</keyword>
<evidence type="ECO:0000313" key="3">
    <source>
        <dbReference type="Proteomes" id="UP000597444"/>
    </source>
</evidence>
<evidence type="ECO:0000313" key="2">
    <source>
        <dbReference type="EMBL" id="GHO92012.1"/>
    </source>
</evidence>
<sequence>MEAETSTRKGAAQSEGDSTLLSARSLYQHDPLLVLLKDKLHLATVWIVVGGFVVVGFCFFLLAPLFQSRFQPSVSPGDMFEVLLFTLGTTLSLLIYLLLPSWMASIFNSLKTNGVIGPSRREPANAMSYARFLEHMISRMDSWWWSLAIGVLALFYFLYGIFILAPQSLTVSPWLLLVSFLTITFPAFYTFVFGLLRMILLLSFLNQLFALFSIRVRPLSPDSSGGLAALGQLGWMGAAIMVASTLFLLAFHEFPPISLSPYDIAGATISYLTLLIVLAIGWLALPHQVMVRARNQQLQPLTEEYERMLVETRPTADEEAAQIVAGTERLAALKQRYELVQETFPIWPVQVVEMRRLAVAWLLPALMALLPSIFDVFTRK</sequence>
<keyword evidence="3" id="KW-1185">Reference proteome</keyword>
<feature type="transmembrane region" description="Helical" evidence="1">
    <location>
        <begin position="264"/>
        <end position="285"/>
    </location>
</feature>
<protein>
    <submittedName>
        <fullName evidence="2">Uncharacterized protein</fullName>
    </submittedName>
</protein>
<comment type="caution">
    <text evidence="2">The sequence shown here is derived from an EMBL/GenBank/DDBJ whole genome shotgun (WGS) entry which is preliminary data.</text>
</comment>